<keyword evidence="3" id="KW-1185">Reference proteome</keyword>
<dbReference type="InterPro" id="IPR001806">
    <property type="entry name" value="Small_GTPase"/>
</dbReference>
<gene>
    <name evidence="2" type="ORF">TNIN_174671</name>
    <name evidence="1" type="ORF">TNIN_72651</name>
</gene>
<reference evidence="2" key="1">
    <citation type="submission" date="2020-08" db="EMBL/GenBank/DDBJ databases">
        <title>Multicomponent nature underlies the extraordinary mechanical properties of spider dragline silk.</title>
        <authorList>
            <person name="Kono N."/>
            <person name="Nakamura H."/>
            <person name="Mori M."/>
            <person name="Yoshida Y."/>
            <person name="Ohtoshi R."/>
            <person name="Malay A.D."/>
            <person name="Moran D.A.P."/>
            <person name="Tomita M."/>
            <person name="Numata K."/>
            <person name="Arakawa K."/>
        </authorList>
    </citation>
    <scope>NUCLEOTIDE SEQUENCE</scope>
</reference>
<dbReference type="AlphaFoldDB" id="A0A8X6XDL9"/>
<accession>A0A8X6XDL9</accession>
<protein>
    <submittedName>
        <fullName evidence="2">Uncharacterized protein</fullName>
    </submittedName>
</protein>
<dbReference type="EMBL" id="BMAV01008232">
    <property type="protein sequence ID" value="GFY51650.1"/>
    <property type="molecule type" value="Genomic_DNA"/>
</dbReference>
<dbReference type="InterPro" id="IPR027417">
    <property type="entry name" value="P-loop_NTPase"/>
</dbReference>
<name>A0A8X6XDL9_9ARAC</name>
<dbReference type="GO" id="GO:0005525">
    <property type="term" value="F:GTP binding"/>
    <property type="evidence" value="ECO:0007669"/>
    <property type="project" value="InterPro"/>
</dbReference>
<organism evidence="2 3">
    <name type="scientific">Trichonephila inaurata madagascariensis</name>
    <dbReference type="NCBI Taxonomy" id="2747483"/>
    <lineage>
        <taxon>Eukaryota</taxon>
        <taxon>Metazoa</taxon>
        <taxon>Ecdysozoa</taxon>
        <taxon>Arthropoda</taxon>
        <taxon>Chelicerata</taxon>
        <taxon>Arachnida</taxon>
        <taxon>Araneae</taxon>
        <taxon>Araneomorphae</taxon>
        <taxon>Entelegynae</taxon>
        <taxon>Araneoidea</taxon>
        <taxon>Nephilidae</taxon>
        <taxon>Trichonephila</taxon>
        <taxon>Trichonephila inaurata</taxon>
    </lineage>
</organism>
<comment type="caution">
    <text evidence="2">The sequence shown here is derived from an EMBL/GenBank/DDBJ whole genome shotgun (WGS) entry which is preliminary data.</text>
</comment>
<evidence type="ECO:0000313" key="2">
    <source>
        <dbReference type="EMBL" id="GFY51650.1"/>
    </source>
</evidence>
<evidence type="ECO:0000313" key="3">
    <source>
        <dbReference type="Proteomes" id="UP000886998"/>
    </source>
</evidence>
<dbReference type="SUPFAM" id="SSF52540">
    <property type="entry name" value="P-loop containing nucleoside triphosphate hydrolases"/>
    <property type="match status" value="1"/>
</dbReference>
<dbReference type="Pfam" id="PF00071">
    <property type="entry name" value="Ras"/>
    <property type="match status" value="1"/>
</dbReference>
<dbReference type="Gene3D" id="3.40.50.300">
    <property type="entry name" value="P-loop containing nucleotide triphosphate hydrolases"/>
    <property type="match status" value="1"/>
</dbReference>
<evidence type="ECO:0000313" key="1">
    <source>
        <dbReference type="EMBL" id="GFY43607.1"/>
    </source>
</evidence>
<dbReference type="GO" id="GO:0003924">
    <property type="term" value="F:GTPase activity"/>
    <property type="evidence" value="ECO:0007669"/>
    <property type="project" value="InterPro"/>
</dbReference>
<proteinExistence type="predicted"/>
<dbReference type="EMBL" id="BMAV01003778">
    <property type="protein sequence ID" value="GFY43607.1"/>
    <property type="molecule type" value="Genomic_DNA"/>
</dbReference>
<dbReference type="Proteomes" id="UP000886998">
    <property type="component" value="Unassembled WGS sequence"/>
</dbReference>
<sequence>MGKVEPRNRQWRIDLSKRPLVEESGTLYYSLQIISFREDVEKRNHEEIMRKLNVILFSCFTSLNQTPYMKLLDWLHTEVVFDYYESDRTPSVLVGNKMDERTIPPSHVTTDQGEIASLGMHAKAYFDCSAKCNASCGTLLDYLLKMIALDRRRR</sequence>